<reference evidence="3" key="1">
    <citation type="submission" date="2020-06" db="EMBL/GenBank/DDBJ databases">
        <authorList>
            <consortium name="Plant Systems Biology data submission"/>
        </authorList>
    </citation>
    <scope>NUCLEOTIDE SEQUENCE</scope>
    <source>
        <strain evidence="3">D6</strain>
    </source>
</reference>
<dbReference type="PANTHER" id="PTHR12277">
    <property type="entry name" value="ALPHA/BETA HYDROLASE DOMAIN-CONTAINING PROTEIN"/>
    <property type="match status" value="1"/>
</dbReference>
<feature type="region of interest" description="Disordered" evidence="1">
    <location>
        <begin position="244"/>
        <end position="263"/>
    </location>
</feature>
<name>A0A9N8H502_9STRA</name>
<dbReference type="Gene3D" id="3.40.50.1820">
    <property type="entry name" value="alpha/beta hydrolase"/>
    <property type="match status" value="1"/>
</dbReference>
<dbReference type="PANTHER" id="PTHR12277:SF81">
    <property type="entry name" value="PROTEIN ABHD13"/>
    <property type="match status" value="1"/>
</dbReference>
<accession>A0A9N8H502</accession>
<dbReference type="AlphaFoldDB" id="A0A9N8H502"/>
<keyword evidence="2" id="KW-1133">Transmembrane helix</keyword>
<dbReference type="Proteomes" id="UP001153069">
    <property type="component" value="Unassembled WGS sequence"/>
</dbReference>
<organism evidence="3 4">
    <name type="scientific">Seminavis robusta</name>
    <dbReference type="NCBI Taxonomy" id="568900"/>
    <lineage>
        <taxon>Eukaryota</taxon>
        <taxon>Sar</taxon>
        <taxon>Stramenopiles</taxon>
        <taxon>Ochrophyta</taxon>
        <taxon>Bacillariophyta</taxon>
        <taxon>Bacillariophyceae</taxon>
        <taxon>Bacillariophycidae</taxon>
        <taxon>Naviculales</taxon>
        <taxon>Naviculaceae</taxon>
        <taxon>Seminavis</taxon>
    </lineage>
</organism>
<dbReference type="OrthoDB" id="10249433at2759"/>
<dbReference type="InterPro" id="IPR029058">
    <property type="entry name" value="AB_hydrolase_fold"/>
</dbReference>
<keyword evidence="2" id="KW-0472">Membrane</keyword>
<feature type="compositionally biased region" description="Low complexity" evidence="1">
    <location>
        <begin position="303"/>
        <end position="313"/>
    </location>
</feature>
<evidence type="ECO:0000256" key="2">
    <source>
        <dbReference type="SAM" id="Phobius"/>
    </source>
</evidence>
<keyword evidence="2" id="KW-0812">Transmembrane</keyword>
<feature type="region of interest" description="Disordered" evidence="1">
    <location>
        <begin position="282"/>
        <end position="315"/>
    </location>
</feature>
<feature type="transmembrane region" description="Helical" evidence="2">
    <location>
        <begin position="65"/>
        <end position="83"/>
    </location>
</feature>
<gene>
    <name evidence="3" type="ORF">SEMRO_74_G040950.1</name>
</gene>
<sequence>MTPNSSRYWHKLVQVTTVADALPSVFQAVVTSGKYSGLAVLAVYLVVVLVLVGPFWLLSFLVTEWGVYAVIVASIFYLGRAIIRMIAFPGASSKVTAEVESEFAKYSVRMLVASANCLRELSSAIHQSSLDGSGGPSSSSSTLSNYELAPLWKRTLSYRDRALGVYLEVLLFVYEQQQQTSPPSSQNNQVRTRFGTNRIQGDIGNFSGITPQAREDGRELLRLLQKIMQQLDQLEQRAGSVFHNTNNPYGSSSNTRPTFSPEAQETASLLLASANELRDFVSALKPPGDEGGDANSTASPTAQQQQQLQQQEQGGAMDAIKGGLSSILPMLDPPLHTSIFGMDVLRGTVLSRYVGARQLWVPRQDGGMLDVLYIPGTAAQQSSPQQNIVQQQPRKAVMYCNPNAGLYEVATGMSLAGGNIGDPPQAGDDTAATAACWTDFYTELGYDMYLFNYAGFGRSFGTSMCASSSQPNNLVEPPQAGAAAVIHRVIRIFKGLFLTFKPTPDTLRADGVALASYIARDQSVASLVIHGESIGGVAASRSAQTLSTVPIMREKLQLLVCDRTFCNLEAVAQRLVGNWSGYAIRMLAPLWNTDVAGDFLAASCHKVVANDFADAIIADGSSLKTGVALWREIKRGMSTTRGIGWVTETPVEYRMADWENVSVVGSHYVAAGHVNRCAPVWPQDKHITLAEAFHFAACTKRIGRVAKQSGRRRSSQSEEMELGGGGPVTNPIQSAWEALSCCDGLCGAPLGAAVKIGFDETLAWLCCLLTYGGQIVVDNAERRLAATMPSATDRPPVVVPSDFDQRPEGYTSQESAKLMHPKPVPEVLESIKGLIASNKDAFLTVQHEMDFVVGMLEYIVARLSSAPNVETSWRCKHGVQDETAVGMFLNLHCGHNSAFSKPEQDQLKAILTKAAGT</sequence>
<protein>
    <submittedName>
        <fullName evidence="3">Whole genome shotgun sequence</fullName>
    </submittedName>
</protein>
<evidence type="ECO:0000313" key="3">
    <source>
        <dbReference type="EMBL" id="CAB9500052.1"/>
    </source>
</evidence>
<feature type="region of interest" description="Disordered" evidence="1">
    <location>
        <begin position="708"/>
        <end position="727"/>
    </location>
</feature>
<evidence type="ECO:0000313" key="4">
    <source>
        <dbReference type="Proteomes" id="UP001153069"/>
    </source>
</evidence>
<proteinExistence type="predicted"/>
<feature type="transmembrane region" description="Helical" evidence="2">
    <location>
        <begin position="37"/>
        <end position="59"/>
    </location>
</feature>
<dbReference type="EMBL" id="CAICTM010000073">
    <property type="protein sequence ID" value="CAB9500052.1"/>
    <property type="molecule type" value="Genomic_DNA"/>
</dbReference>
<comment type="caution">
    <text evidence="3">The sequence shown here is derived from an EMBL/GenBank/DDBJ whole genome shotgun (WGS) entry which is preliminary data.</text>
</comment>
<evidence type="ECO:0000256" key="1">
    <source>
        <dbReference type="SAM" id="MobiDB-lite"/>
    </source>
</evidence>
<dbReference type="SUPFAM" id="SSF53474">
    <property type="entry name" value="alpha/beta-Hydrolases"/>
    <property type="match status" value="1"/>
</dbReference>
<keyword evidence="4" id="KW-1185">Reference proteome</keyword>